<comment type="caution">
    <text evidence="2">The sequence shown here is derived from an EMBL/GenBank/DDBJ whole genome shotgun (WGS) entry which is preliminary data.</text>
</comment>
<evidence type="ECO:0000313" key="2">
    <source>
        <dbReference type="EMBL" id="KAI5071766.1"/>
    </source>
</evidence>
<dbReference type="Proteomes" id="UP000886520">
    <property type="component" value="Chromosome 13"/>
</dbReference>
<keyword evidence="3" id="KW-1185">Reference proteome</keyword>
<evidence type="ECO:0000313" key="3">
    <source>
        <dbReference type="Proteomes" id="UP000886520"/>
    </source>
</evidence>
<proteinExistence type="predicted"/>
<name>A0A9D4UPU8_ADICA</name>
<sequence length="311" mass="34456">MVRDRCLYAYVYEQKRLASLHLSLQCRDGRHKPLDRHEALGHSCSQFISKNVPLLTGRRICPFCRAQSLLHTCCTRPSKLMALEWGRPWDSGEEDADTPKPGELSSIPSSLEKSLLSSPTSTSKMHGCRPNSSPELACTFALSPFALKPKMPAMEAKREAKIAAFTWPRRGRQADALLRCGEDDNEENREEVEEAENDAEEAEVESSGGSELIEAIDEAFKGGGRPSMGGENLVEIQVTASICFIGRMDSSVWACARLAENGTSVGKKLRNPFKIPITPVSSQISITLLRFPSATFFLLFISPTWHDPSHF</sequence>
<evidence type="ECO:0000256" key="1">
    <source>
        <dbReference type="SAM" id="MobiDB-lite"/>
    </source>
</evidence>
<dbReference type="AlphaFoldDB" id="A0A9D4UPU8"/>
<feature type="compositionally biased region" description="Low complexity" evidence="1">
    <location>
        <begin position="103"/>
        <end position="124"/>
    </location>
</feature>
<protein>
    <submittedName>
        <fullName evidence="2">Uncharacterized protein</fullName>
    </submittedName>
</protein>
<organism evidence="2 3">
    <name type="scientific">Adiantum capillus-veneris</name>
    <name type="common">Maidenhair fern</name>
    <dbReference type="NCBI Taxonomy" id="13818"/>
    <lineage>
        <taxon>Eukaryota</taxon>
        <taxon>Viridiplantae</taxon>
        <taxon>Streptophyta</taxon>
        <taxon>Embryophyta</taxon>
        <taxon>Tracheophyta</taxon>
        <taxon>Polypodiopsida</taxon>
        <taxon>Polypodiidae</taxon>
        <taxon>Polypodiales</taxon>
        <taxon>Pteridineae</taxon>
        <taxon>Pteridaceae</taxon>
        <taxon>Vittarioideae</taxon>
        <taxon>Adiantum</taxon>
    </lineage>
</organism>
<dbReference type="EMBL" id="JABFUD020000013">
    <property type="protein sequence ID" value="KAI5071766.1"/>
    <property type="molecule type" value="Genomic_DNA"/>
</dbReference>
<accession>A0A9D4UPU8</accession>
<gene>
    <name evidence="2" type="ORF">GOP47_0014017</name>
</gene>
<feature type="compositionally biased region" description="Acidic residues" evidence="1">
    <location>
        <begin position="183"/>
        <end position="204"/>
    </location>
</feature>
<reference evidence="2" key="1">
    <citation type="submission" date="2021-01" db="EMBL/GenBank/DDBJ databases">
        <title>Adiantum capillus-veneris genome.</title>
        <authorList>
            <person name="Fang Y."/>
            <person name="Liao Q."/>
        </authorList>
    </citation>
    <scope>NUCLEOTIDE SEQUENCE</scope>
    <source>
        <strain evidence="2">H3</strain>
        <tissue evidence="2">Leaf</tissue>
    </source>
</reference>
<feature type="non-terminal residue" evidence="2">
    <location>
        <position position="311"/>
    </location>
</feature>
<feature type="region of interest" description="Disordered" evidence="1">
    <location>
        <begin position="182"/>
        <end position="208"/>
    </location>
</feature>
<feature type="region of interest" description="Disordered" evidence="1">
    <location>
        <begin position="90"/>
        <end position="130"/>
    </location>
</feature>